<reference evidence="2" key="1">
    <citation type="submission" date="2018-01" db="EMBL/GenBank/DDBJ databases">
        <title>An insight into the sialome of Amazonian anophelines.</title>
        <authorList>
            <person name="Ribeiro J.M."/>
            <person name="Scarpassa V."/>
            <person name="Calvo E."/>
        </authorList>
    </citation>
    <scope>NUCLEOTIDE SEQUENCE</scope>
</reference>
<evidence type="ECO:0000313" key="2">
    <source>
        <dbReference type="EMBL" id="MBW71346.1"/>
    </source>
</evidence>
<sequence length="92" mass="9476">MVRACITLDLGFLCTCAGGHGHVASGGDGVVVVAVADRSRGRASRGGGGGGGSGGHFRHRELLYAKSYQAYSGGGDDNDTDGWWDGWSNLEF</sequence>
<dbReference type="AlphaFoldDB" id="A0A2M4D1B5"/>
<keyword evidence="1" id="KW-0732">Signal</keyword>
<feature type="chain" id="PRO_5014954221" evidence="1">
    <location>
        <begin position="22"/>
        <end position="92"/>
    </location>
</feature>
<proteinExistence type="predicted"/>
<name>A0A2M4D1B5_ANODA</name>
<dbReference type="EMBL" id="GGFL01007168">
    <property type="protein sequence ID" value="MBW71346.1"/>
    <property type="molecule type" value="Transcribed_RNA"/>
</dbReference>
<evidence type="ECO:0000256" key="1">
    <source>
        <dbReference type="SAM" id="SignalP"/>
    </source>
</evidence>
<protein>
    <submittedName>
        <fullName evidence="2">Putative secreted protein</fullName>
    </submittedName>
</protein>
<organism evidence="2">
    <name type="scientific">Anopheles darlingi</name>
    <name type="common">Mosquito</name>
    <dbReference type="NCBI Taxonomy" id="43151"/>
    <lineage>
        <taxon>Eukaryota</taxon>
        <taxon>Metazoa</taxon>
        <taxon>Ecdysozoa</taxon>
        <taxon>Arthropoda</taxon>
        <taxon>Hexapoda</taxon>
        <taxon>Insecta</taxon>
        <taxon>Pterygota</taxon>
        <taxon>Neoptera</taxon>
        <taxon>Endopterygota</taxon>
        <taxon>Diptera</taxon>
        <taxon>Nematocera</taxon>
        <taxon>Culicoidea</taxon>
        <taxon>Culicidae</taxon>
        <taxon>Anophelinae</taxon>
        <taxon>Anopheles</taxon>
    </lineage>
</organism>
<accession>A0A2M4D1B5</accession>
<feature type="signal peptide" evidence="1">
    <location>
        <begin position="1"/>
        <end position="21"/>
    </location>
</feature>